<name>A0ABN1JMY7_9FLAO</name>
<reference evidence="1 2" key="1">
    <citation type="journal article" date="2019" name="Int. J. Syst. Evol. Microbiol.">
        <title>The Global Catalogue of Microorganisms (GCM) 10K type strain sequencing project: providing services to taxonomists for standard genome sequencing and annotation.</title>
        <authorList>
            <consortium name="The Broad Institute Genomics Platform"/>
            <consortium name="The Broad Institute Genome Sequencing Center for Infectious Disease"/>
            <person name="Wu L."/>
            <person name="Ma J."/>
        </authorList>
    </citation>
    <scope>NUCLEOTIDE SEQUENCE [LARGE SCALE GENOMIC DNA]</scope>
    <source>
        <strain evidence="1 2">JCM 15976</strain>
    </source>
</reference>
<sequence length="347" mass="40672">MTIKDLPKIKITKSEEIWLTECWNHLKNHNYLDSYKHIKVKTLNRIPKDFKPWKIDDKLIRENVEITLKGLIALNLEKEAFDIGNKTFLYIKNELFEDVDKKGFDLNFIADCINEERRLTKIVYKLFSNEGLNLWNGAGSKSDSYGYDSITIGNSSFDTYMNFDSIDEVFLYKQKSIKEYQETQKKLETKPYFDLNSYDEAYKNKSLFPLELLSNTRGYIINIGNQASLCYQSGLYDASLVMIRKLLETLIIECFEFNSISNKIKNKDNYFFYLGDLIDLFVKEPKWSLSRNTINSLPKIKKLGDLSAHNRRFSAKKHDLDKISEDLRIVIEELIHLIDYSGLNKSD</sequence>
<organism evidence="1 2">
    <name type="scientific">Gaetbulibacter jejuensis</name>
    <dbReference type="NCBI Taxonomy" id="584607"/>
    <lineage>
        <taxon>Bacteria</taxon>
        <taxon>Pseudomonadati</taxon>
        <taxon>Bacteroidota</taxon>
        <taxon>Flavobacteriia</taxon>
        <taxon>Flavobacteriales</taxon>
        <taxon>Flavobacteriaceae</taxon>
        <taxon>Gaetbulibacter</taxon>
    </lineage>
</organism>
<evidence type="ECO:0000313" key="1">
    <source>
        <dbReference type="EMBL" id="GAA0743138.1"/>
    </source>
</evidence>
<accession>A0ABN1JMY7</accession>
<keyword evidence="2" id="KW-1185">Reference proteome</keyword>
<dbReference type="Proteomes" id="UP001500736">
    <property type="component" value="Unassembled WGS sequence"/>
</dbReference>
<evidence type="ECO:0008006" key="3">
    <source>
        <dbReference type="Google" id="ProtNLM"/>
    </source>
</evidence>
<proteinExistence type="predicted"/>
<gene>
    <name evidence="1" type="ORF">GCM10009431_15970</name>
</gene>
<dbReference type="EMBL" id="BAAAGF010000002">
    <property type="protein sequence ID" value="GAA0743138.1"/>
    <property type="molecule type" value="Genomic_DNA"/>
</dbReference>
<evidence type="ECO:0000313" key="2">
    <source>
        <dbReference type="Proteomes" id="UP001500736"/>
    </source>
</evidence>
<dbReference type="RefSeq" id="WP_343797274.1">
    <property type="nucleotide sequence ID" value="NZ_BAAAGF010000002.1"/>
</dbReference>
<comment type="caution">
    <text evidence="1">The sequence shown here is derived from an EMBL/GenBank/DDBJ whole genome shotgun (WGS) entry which is preliminary data.</text>
</comment>
<protein>
    <recommendedName>
        <fullName evidence="3">DUF4145 domain-containing protein</fullName>
    </recommendedName>
</protein>